<evidence type="ECO:0000256" key="1">
    <source>
        <dbReference type="SAM" id="SignalP"/>
    </source>
</evidence>
<dbReference type="Proteomes" id="UP001201262">
    <property type="component" value="Unassembled WGS sequence"/>
</dbReference>
<evidence type="ECO:0000313" key="3">
    <source>
        <dbReference type="Proteomes" id="UP001201262"/>
    </source>
</evidence>
<evidence type="ECO:0008006" key="4">
    <source>
        <dbReference type="Google" id="ProtNLM"/>
    </source>
</evidence>
<dbReference type="AlphaFoldDB" id="A0AAD4KTF0"/>
<feature type="chain" id="PRO_5041944146" description="Secreted protein" evidence="1">
    <location>
        <begin position="19"/>
        <end position="131"/>
    </location>
</feature>
<reference evidence="2" key="1">
    <citation type="submission" date="2021-12" db="EMBL/GenBank/DDBJ databases">
        <title>Convergent genome expansion in fungi linked to evolution of root-endophyte symbiosis.</title>
        <authorList>
            <consortium name="DOE Joint Genome Institute"/>
            <person name="Ke Y.-H."/>
            <person name="Bonito G."/>
            <person name="Liao H.-L."/>
            <person name="Looney B."/>
            <person name="Rojas-Flechas A."/>
            <person name="Nash J."/>
            <person name="Hameed K."/>
            <person name="Schadt C."/>
            <person name="Martin F."/>
            <person name="Crous P.W."/>
            <person name="Miettinen O."/>
            <person name="Magnuson J.K."/>
            <person name="Labbe J."/>
            <person name="Jacobson D."/>
            <person name="Doktycz M.J."/>
            <person name="Veneault-Fourrey C."/>
            <person name="Kuo A."/>
            <person name="Mondo S."/>
            <person name="Calhoun S."/>
            <person name="Riley R."/>
            <person name="Ohm R."/>
            <person name="LaButti K."/>
            <person name="Andreopoulos B."/>
            <person name="Pangilinan J."/>
            <person name="Nolan M."/>
            <person name="Tritt A."/>
            <person name="Clum A."/>
            <person name="Lipzen A."/>
            <person name="Daum C."/>
            <person name="Barry K."/>
            <person name="Grigoriev I.V."/>
            <person name="Vilgalys R."/>
        </authorList>
    </citation>
    <scope>NUCLEOTIDE SEQUENCE</scope>
    <source>
        <strain evidence="2">PMI_201</strain>
    </source>
</reference>
<comment type="caution">
    <text evidence="2">The sequence shown here is derived from an EMBL/GenBank/DDBJ whole genome shotgun (WGS) entry which is preliminary data.</text>
</comment>
<dbReference type="GeneID" id="70239971"/>
<proteinExistence type="predicted"/>
<keyword evidence="3" id="KW-1185">Reference proteome</keyword>
<accession>A0AAD4KTF0</accession>
<keyword evidence="1" id="KW-0732">Signal</keyword>
<protein>
    <recommendedName>
        <fullName evidence="4">Secreted protein</fullName>
    </recommendedName>
</protein>
<gene>
    <name evidence="2" type="ORF">BGW36DRAFT_176675</name>
</gene>
<feature type="signal peptide" evidence="1">
    <location>
        <begin position="1"/>
        <end position="18"/>
    </location>
</feature>
<name>A0AAD4KTF0_9EURO</name>
<sequence length="131" mass="14465">MLVNACFLFLLFPPASLPISRLCSYHHGRITSTTDFDAQLRQYQQSPFSLALSSLIYPVLLVKFCCGNSQAKSQTVPCHQVRRLPFRDLTSPTEPRARPSQPVPALAGCSNCLCFSLSFALPVLKTLTSCN</sequence>
<dbReference type="RefSeq" id="XP_046072588.1">
    <property type="nucleotide sequence ID" value="XM_046209684.1"/>
</dbReference>
<dbReference type="EMBL" id="JAJTJA010000006">
    <property type="protein sequence ID" value="KAH8697887.1"/>
    <property type="molecule type" value="Genomic_DNA"/>
</dbReference>
<evidence type="ECO:0000313" key="2">
    <source>
        <dbReference type="EMBL" id="KAH8697887.1"/>
    </source>
</evidence>
<organism evidence="2 3">
    <name type="scientific">Talaromyces proteolyticus</name>
    <dbReference type="NCBI Taxonomy" id="1131652"/>
    <lineage>
        <taxon>Eukaryota</taxon>
        <taxon>Fungi</taxon>
        <taxon>Dikarya</taxon>
        <taxon>Ascomycota</taxon>
        <taxon>Pezizomycotina</taxon>
        <taxon>Eurotiomycetes</taxon>
        <taxon>Eurotiomycetidae</taxon>
        <taxon>Eurotiales</taxon>
        <taxon>Trichocomaceae</taxon>
        <taxon>Talaromyces</taxon>
        <taxon>Talaromyces sect. Bacilispori</taxon>
    </lineage>
</organism>